<comment type="caution">
    <text evidence="3">The sequence shown here is derived from an EMBL/GenBank/DDBJ whole genome shotgun (WGS) entry which is preliminary data.</text>
</comment>
<sequence length="294" mass="31896">MTNSNPWAPPSNEGPERPARSGSIVIIAVVVLLAIIAGVTWLLMSRSSSETTEQEALFTQVAPSTSTTNAEATTTSSETRTTSVKTSTAKPVTSKATPQKADRCGTAAEKTRNDIPRPMTLFCNDDWLYLASENSSSFYLYSWGGGEWVSYKNDGLVDSTTIKCWDSNRLSADNVPKQITDDIPLCEQSTEDSAESTQAQETCDGRYILIVDSLLVPYGESPQSEINRVEAHYAGVKIMPGTACSSLRSEHEGKQVYAAYYDAGHSVDEVCKLKARYGGNARSLNNNADFSDPC</sequence>
<reference evidence="3" key="1">
    <citation type="submission" date="2017-12" db="EMBL/GenBank/DDBJ databases">
        <authorList>
            <person name="Thomas-White K."/>
            <person name="Wolfe A.J."/>
        </authorList>
    </citation>
    <scope>NUCLEOTIDE SEQUENCE</scope>
    <source>
        <strain evidence="3">UMB0043</strain>
    </source>
</reference>
<organism evidence="3 4">
    <name type="scientific">Corynebacterium hesseae</name>
    <dbReference type="NCBI Taxonomy" id="2913502"/>
    <lineage>
        <taxon>Bacteria</taxon>
        <taxon>Bacillati</taxon>
        <taxon>Actinomycetota</taxon>
        <taxon>Actinomycetes</taxon>
        <taxon>Mycobacteriales</taxon>
        <taxon>Corynebacteriaceae</taxon>
        <taxon>Corynebacterium</taxon>
    </lineage>
</organism>
<dbReference type="Proteomes" id="UP000235104">
    <property type="component" value="Unassembled WGS sequence"/>
</dbReference>
<keyword evidence="2" id="KW-1133">Transmembrane helix</keyword>
<keyword evidence="2" id="KW-0472">Membrane</keyword>
<feature type="compositionally biased region" description="Low complexity" evidence="1">
    <location>
        <begin position="64"/>
        <end position="89"/>
    </location>
</feature>
<accession>A0ABU9UJF1</accession>
<evidence type="ECO:0000313" key="3">
    <source>
        <dbReference type="EMBL" id="MEM5986349.1"/>
    </source>
</evidence>
<evidence type="ECO:0000256" key="2">
    <source>
        <dbReference type="SAM" id="Phobius"/>
    </source>
</evidence>
<keyword evidence="2" id="KW-0812">Transmembrane</keyword>
<protein>
    <submittedName>
        <fullName evidence="3">Uncharacterized protein</fullName>
    </submittedName>
</protein>
<dbReference type="RefSeq" id="WP_101736102.1">
    <property type="nucleotide sequence ID" value="NZ_PKHR02000018.1"/>
</dbReference>
<proteinExistence type="predicted"/>
<feature type="region of interest" description="Disordered" evidence="1">
    <location>
        <begin position="54"/>
        <end position="110"/>
    </location>
</feature>
<gene>
    <name evidence="3" type="ORF">CYJ44_009270</name>
</gene>
<name>A0ABU9UJF1_9CORY</name>
<feature type="transmembrane region" description="Helical" evidence="2">
    <location>
        <begin position="20"/>
        <end position="44"/>
    </location>
</feature>
<keyword evidence="4" id="KW-1185">Reference proteome</keyword>
<dbReference type="EMBL" id="PKHR02000018">
    <property type="protein sequence ID" value="MEM5986349.1"/>
    <property type="molecule type" value="Genomic_DNA"/>
</dbReference>
<evidence type="ECO:0000313" key="4">
    <source>
        <dbReference type="Proteomes" id="UP000235104"/>
    </source>
</evidence>
<evidence type="ECO:0000256" key="1">
    <source>
        <dbReference type="SAM" id="MobiDB-lite"/>
    </source>
</evidence>